<dbReference type="Pfam" id="PF01226">
    <property type="entry name" value="Form_Nir_trans"/>
    <property type="match status" value="1"/>
</dbReference>
<comment type="similarity">
    <text evidence="5">Belongs to the FNT transporter (TC 1.A.16) family.</text>
</comment>
<proteinExistence type="inferred from homology"/>
<sequence length="210" mass="22360">MKNVVSTLRLSACAGLLIAIGGSVFLSCESRYIGAMLFSVALLCICYRGYYLYTGKIGYAVTEHKKSDIVSLAVGLVGNLFSAYFLGLMLSFMIPALKTAAVSLCAAKLALTIPSVFVRALFCGVLMYLAVSIFREKKSVLGIIFCVPVFILSGFEHSIADTFYFGAAGVFGWRFLLFTATAVAGNSLGAMILPLLDPSHMASDPDGGVK</sequence>
<evidence type="ECO:0000256" key="5">
    <source>
        <dbReference type="ARBA" id="ARBA00049660"/>
    </source>
</evidence>
<keyword evidence="3 6" id="KW-1133">Transmembrane helix</keyword>
<dbReference type="EMBL" id="JALEMU010000016">
    <property type="protein sequence ID" value="MCI5754787.1"/>
    <property type="molecule type" value="Genomic_DNA"/>
</dbReference>
<dbReference type="GO" id="GO:0005886">
    <property type="term" value="C:plasma membrane"/>
    <property type="evidence" value="ECO:0007669"/>
    <property type="project" value="TreeGrafter"/>
</dbReference>
<evidence type="ECO:0000313" key="8">
    <source>
        <dbReference type="Proteomes" id="UP001139365"/>
    </source>
</evidence>
<evidence type="ECO:0000256" key="3">
    <source>
        <dbReference type="ARBA" id="ARBA00022989"/>
    </source>
</evidence>
<evidence type="ECO:0000256" key="2">
    <source>
        <dbReference type="ARBA" id="ARBA00022692"/>
    </source>
</evidence>
<keyword evidence="4 6" id="KW-0472">Membrane</keyword>
<evidence type="ECO:0000256" key="6">
    <source>
        <dbReference type="SAM" id="Phobius"/>
    </source>
</evidence>
<comment type="caution">
    <text evidence="7">The sequence shown here is derived from an EMBL/GenBank/DDBJ whole genome shotgun (WGS) entry which is preliminary data.</text>
</comment>
<feature type="transmembrane region" description="Helical" evidence="6">
    <location>
        <begin position="138"/>
        <end position="155"/>
    </location>
</feature>
<feature type="transmembrane region" description="Helical" evidence="6">
    <location>
        <begin position="7"/>
        <end position="26"/>
    </location>
</feature>
<organism evidence="7 8">
    <name type="scientific">Candidatus Colimorpha enterica</name>
    <dbReference type="NCBI Taxonomy" id="3083063"/>
    <lineage>
        <taxon>Bacteria</taxon>
        <taxon>Pseudomonadati</taxon>
        <taxon>Bacteroidota</taxon>
        <taxon>Bacteroidia</taxon>
        <taxon>Bacteroidales</taxon>
        <taxon>Candidatus Colimorpha</taxon>
    </lineage>
</organism>
<evidence type="ECO:0000256" key="1">
    <source>
        <dbReference type="ARBA" id="ARBA00004141"/>
    </source>
</evidence>
<feature type="transmembrane region" description="Helical" evidence="6">
    <location>
        <begin position="72"/>
        <end position="97"/>
    </location>
</feature>
<accession>A0AAE3JZB3</accession>
<protein>
    <submittedName>
        <fullName evidence="7">Formate/nitrite transporter family protein</fullName>
    </submittedName>
</protein>
<dbReference type="AlphaFoldDB" id="A0AAE3JZB3"/>
<dbReference type="PANTHER" id="PTHR30520">
    <property type="entry name" value="FORMATE TRANSPORTER-RELATED"/>
    <property type="match status" value="1"/>
</dbReference>
<dbReference type="GO" id="GO:0015513">
    <property type="term" value="F:high-affinity secondary active nitrite transmembrane transporter activity"/>
    <property type="evidence" value="ECO:0007669"/>
    <property type="project" value="TreeGrafter"/>
</dbReference>
<keyword evidence="2 6" id="KW-0812">Transmembrane</keyword>
<dbReference type="Gene3D" id="1.20.1080.10">
    <property type="entry name" value="Glycerol uptake facilitator protein"/>
    <property type="match status" value="1"/>
</dbReference>
<dbReference type="InterPro" id="IPR000292">
    <property type="entry name" value="For/NO2_transpt"/>
</dbReference>
<dbReference type="PROSITE" id="PS51257">
    <property type="entry name" value="PROKAR_LIPOPROTEIN"/>
    <property type="match status" value="1"/>
</dbReference>
<feature type="transmembrane region" description="Helical" evidence="6">
    <location>
        <begin position="109"/>
        <end position="131"/>
    </location>
</feature>
<evidence type="ECO:0000313" key="7">
    <source>
        <dbReference type="EMBL" id="MCI5754787.1"/>
    </source>
</evidence>
<dbReference type="Proteomes" id="UP001139365">
    <property type="component" value="Unassembled WGS sequence"/>
</dbReference>
<feature type="transmembrane region" description="Helical" evidence="6">
    <location>
        <begin position="175"/>
        <end position="196"/>
    </location>
</feature>
<dbReference type="GO" id="GO:0015707">
    <property type="term" value="P:nitrite transport"/>
    <property type="evidence" value="ECO:0007669"/>
    <property type="project" value="TreeGrafter"/>
</dbReference>
<name>A0AAE3JZB3_9BACT</name>
<reference evidence="7 8" key="1">
    <citation type="submission" date="2022-03" db="EMBL/GenBank/DDBJ databases">
        <title>Metagenome-assembled genomes from swine fecal metagenomes.</title>
        <authorList>
            <person name="Holman D.B."/>
            <person name="Kommadath A."/>
        </authorList>
    </citation>
    <scope>NUCLEOTIDE SEQUENCE [LARGE SCALE GENOMIC DNA]</scope>
    <source>
        <strain evidence="7">SUG147</strain>
    </source>
</reference>
<evidence type="ECO:0000256" key="4">
    <source>
        <dbReference type="ARBA" id="ARBA00023136"/>
    </source>
</evidence>
<comment type="subcellular location">
    <subcellularLocation>
        <location evidence="1">Membrane</location>
        <topology evidence="1">Multi-pass membrane protein</topology>
    </subcellularLocation>
</comment>
<dbReference type="InterPro" id="IPR023271">
    <property type="entry name" value="Aquaporin-like"/>
</dbReference>
<gene>
    <name evidence="7" type="ORF">MR241_00650</name>
</gene>
<dbReference type="PANTHER" id="PTHR30520:SF6">
    <property type="entry name" value="FORMATE_NITRATE FAMILY TRANSPORTER (EUROFUNG)"/>
    <property type="match status" value="1"/>
</dbReference>
<feature type="transmembrane region" description="Helical" evidence="6">
    <location>
        <begin position="32"/>
        <end position="51"/>
    </location>
</feature>